<accession>Q70SZ8</accession>
<protein>
    <submittedName>
        <fullName evidence="3">Carboxyl methyltransferase</fullName>
    </submittedName>
</protein>
<dbReference type="InterPro" id="IPR042086">
    <property type="entry name" value="MeTrfase_capping"/>
</dbReference>
<evidence type="ECO:0000313" key="3">
    <source>
        <dbReference type="EMBL" id="CAD70566.1"/>
    </source>
</evidence>
<sequence>MCNVKLFLCMGGGDGETNYAKNSLIQDKAISRTKPIVEEAIKEVYNSLNPKSLVVADLGCSSGPNTFLVISEIVEAIGDHCRKLGHNPPEIQYILNDLPGNDFNTLFDYSEKFKEKLKEVEEEVVPYVVGVPGSFYGRLFPQSSVHFIHSSYSLHWLSQVPQGLKSDTGLPLNKRNIYIAKSSPQIVAESYLKQFQMGLFSISHVKILITRDGGPMILIFFGKDDRTKAPCGELSSCFGLLADALNAMVLEGIMNEAKVEDFNLPIYAASMEEVMTIVETIGLFHVEQVEIFETNWDPFDDSSDDDESAFDNFASGKNVVNCSIRAVVEPMFEKYFGEAIMDELFSRYAKNVAKHLLGEKGKHVVFMMALRK</sequence>
<organism evidence="3">
    <name type="scientific">Crocus sativus</name>
    <name type="common">Saffron</name>
    <dbReference type="NCBI Taxonomy" id="82528"/>
    <lineage>
        <taxon>Eukaryota</taxon>
        <taxon>Viridiplantae</taxon>
        <taxon>Streptophyta</taxon>
        <taxon>Embryophyta</taxon>
        <taxon>Tracheophyta</taxon>
        <taxon>Spermatophyta</taxon>
        <taxon>Magnoliopsida</taxon>
        <taxon>Liliopsida</taxon>
        <taxon>Asparagales</taxon>
        <taxon>Iridaceae</taxon>
        <taxon>Crocoideae</taxon>
        <taxon>Croceae</taxon>
        <taxon>Crocus</taxon>
    </lineage>
</organism>
<reference evidence="3" key="1">
    <citation type="submission" date="2003-03" db="EMBL/GenBank/DDBJ databases">
        <title>Crocus carboxyl methyltransferase.</title>
        <authorList>
            <person name="Bouvier F."/>
            <person name="Camara B."/>
        </authorList>
    </citation>
    <scope>NUCLEOTIDE SEQUENCE</scope>
</reference>
<dbReference type="GO" id="GO:0032259">
    <property type="term" value="P:methylation"/>
    <property type="evidence" value="ECO:0007669"/>
    <property type="project" value="UniProtKB-KW"/>
</dbReference>
<dbReference type="SUPFAM" id="SSF53335">
    <property type="entry name" value="S-adenosyl-L-methionine-dependent methyltransferases"/>
    <property type="match status" value="1"/>
</dbReference>
<keyword evidence="1" id="KW-0479">Metal-binding</keyword>
<evidence type="ECO:0000256" key="2">
    <source>
        <dbReference type="ARBA" id="ARBA00022842"/>
    </source>
</evidence>
<dbReference type="Gene3D" id="3.40.50.150">
    <property type="entry name" value="Vaccinia Virus protein VP39"/>
    <property type="match status" value="1"/>
</dbReference>
<dbReference type="GO" id="GO:0008168">
    <property type="term" value="F:methyltransferase activity"/>
    <property type="evidence" value="ECO:0007669"/>
    <property type="project" value="UniProtKB-KW"/>
</dbReference>
<dbReference type="EMBL" id="AJ549289">
    <property type="protein sequence ID" value="CAD70566.1"/>
    <property type="molecule type" value="mRNA"/>
</dbReference>
<keyword evidence="3" id="KW-0489">Methyltransferase</keyword>
<proteinExistence type="evidence at transcript level"/>
<name>Q70SZ8_CROSA</name>
<dbReference type="Pfam" id="PF03492">
    <property type="entry name" value="Methyltransf_7"/>
    <property type="match status" value="1"/>
</dbReference>
<evidence type="ECO:0000256" key="1">
    <source>
        <dbReference type="ARBA" id="ARBA00022723"/>
    </source>
</evidence>
<dbReference type="GO" id="GO:0046872">
    <property type="term" value="F:metal ion binding"/>
    <property type="evidence" value="ECO:0007669"/>
    <property type="project" value="UniProtKB-KW"/>
</dbReference>
<dbReference type="AlphaFoldDB" id="Q70SZ8"/>
<keyword evidence="3" id="KW-0808">Transferase</keyword>
<dbReference type="InterPro" id="IPR005299">
    <property type="entry name" value="MeTrfase_7"/>
</dbReference>
<dbReference type="PANTHER" id="PTHR31009">
    <property type="entry name" value="S-ADENOSYL-L-METHIONINE:CARBOXYL METHYLTRANSFERASE FAMILY PROTEIN"/>
    <property type="match status" value="1"/>
</dbReference>
<gene>
    <name evidence="3" type="primary">mt</name>
</gene>
<dbReference type="InterPro" id="IPR029063">
    <property type="entry name" value="SAM-dependent_MTases_sf"/>
</dbReference>
<keyword evidence="2" id="KW-0460">Magnesium</keyword>
<dbReference type="Gene3D" id="1.10.1200.270">
    <property type="entry name" value="Methyltransferase, alpha-helical capping domain"/>
    <property type="match status" value="1"/>
</dbReference>